<feature type="compositionally biased region" description="Basic residues" evidence="1">
    <location>
        <begin position="173"/>
        <end position="185"/>
    </location>
</feature>
<sequence length="185" mass="20404">MRICGGQHTSRMTCTISKWKVSGGVHWEREWPPFAAHGTQISWSGNQGKKVPPLREVKIQSTSTQRIKNGIQDEPPKKPQRNSKTADSYSSSVADLGPDSCIQGDYPVVRDTAEAKRFGRRTMGSWCRAANSQSKGWPGKTVSEQCSLRTRSSGDNDAICDMGRENTGGRGAGPKKRRKVGMRRP</sequence>
<accession>A0AAD7DRS9</accession>
<comment type="caution">
    <text evidence="2">The sequence shown here is derived from an EMBL/GenBank/DDBJ whole genome shotgun (WGS) entry which is preliminary data.</text>
</comment>
<feature type="region of interest" description="Disordered" evidence="1">
    <location>
        <begin position="130"/>
        <end position="185"/>
    </location>
</feature>
<proteinExistence type="predicted"/>
<dbReference type="EMBL" id="JARKIE010000026">
    <property type="protein sequence ID" value="KAJ7698263.1"/>
    <property type="molecule type" value="Genomic_DNA"/>
</dbReference>
<feature type="compositionally biased region" description="Polar residues" evidence="1">
    <location>
        <begin position="82"/>
        <end position="93"/>
    </location>
</feature>
<dbReference type="AlphaFoldDB" id="A0AAD7DRS9"/>
<dbReference type="Proteomes" id="UP001221757">
    <property type="component" value="Unassembled WGS sequence"/>
</dbReference>
<evidence type="ECO:0000313" key="3">
    <source>
        <dbReference type="Proteomes" id="UP001221757"/>
    </source>
</evidence>
<evidence type="ECO:0000313" key="2">
    <source>
        <dbReference type="EMBL" id="KAJ7698263.1"/>
    </source>
</evidence>
<feature type="compositionally biased region" description="Polar residues" evidence="1">
    <location>
        <begin position="142"/>
        <end position="155"/>
    </location>
</feature>
<protein>
    <submittedName>
        <fullName evidence="2">Uncharacterized protein</fullName>
    </submittedName>
</protein>
<reference evidence="2" key="1">
    <citation type="submission" date="2023-03" db="EMBL/GenBank/DDBJ databases">
        <title>Massive genome expansion in bonnet fungi (Mycena s.s.) driven by repeated elements and novel gene families across ecological guilds.</title>
        <authorList>
            <consortium name="Lawrence Berkeley National Laboratory"/>
            <person name="Harder C.B."/>
            <person name="Miyauchi S."/>
            <person name="Viragh M."/>
            <person name="Kuo A."/>
            <person name="Thoen E."/>
            <person name="Andreopoulos B."/>
            <person name="Lu D."/>
            <person name="Skrede I."/>
            <person name="Drula E."/>
            <person name="Henrissat B."/>
            <person name="Morin E."/>
            <person name="Kohler A."/>
            <person name="Barry K."/>
            <person name="LaButti K."/>
            <person name="Morin E."/>
            <person name="Salamov A."/>
            <person name="Lipzen A."/>
            <person name="Mereny Z."/>
            <person name="Hegedus B."/>
            <person name="Baldrian P."/>
            <person name="Stursova M."/>
            <person name="Weitz H."/>
            <person name="Taylor A."/>
            <person name="Grigoriev I.V."/>
            <person name="Nagy L.G."/>
            <person name="Martin F."/>
            <person name="Kauserud H."/>
        </authorList>
    </citation>
    <scope>NUCLEOTIDE SEQUENCE</scope>
    <source>
        <strain evidence="2">CBHHK067</strain>
    </source>
</reference>
<keyword evidence="3" id="KW-1185">Reference proteome</keyword>
<organism evidence="2 3">
    <name type="scientific">Mycena rosella</name>
    <name type="common">Pink bonnet</name>
    <name type="synonym">Agaricus rosellus</name>
    <dbReference type="NCBI Taxonomy" id="1033263"/>
    <lineage>
        <taxon>Eukaryota</taxon>
        <taxon>Fungi</taxon>
        <taxon>Dikarya</taxon>
        <taxon>Basidiomycota</taxon>
        <taxon>Agaricomycotina</taxon>
        <taxon>Agaricomycetes</taxon>
        <taxon>Agaricomycetidae</taxon>
        <taxon>Agaricales</taxon>
        <taxon>Marasmiineae</taxon>
        <taxon>Mycenaceae</taxon>
        <taxon>Mycena</taxon>
    </lineage>
</organism>
<evidence type="ECO:0000256" key="1">
    <source>
        <dbReference type="SAM" id="MobiDB-lite"/>
    </source>
</evidence>
<gene>
    <name evidence="2" type="ORF">B0H17DRAFT_1129789</name>
</gene>
<name>A0AAD7DRS9_MYCRO</name>
<feature type="region of interest" description="Disordered" evidence="1">
    <location>
        <begin position="59"/>
        <end position="105"/>
    </location>
</feature>